<dbReference type="EMBL" id="OD003208">
    <property type="protein sequence ID" value="CAD7407274.1"/>
    <property type="molecule type" value="Genomic_DNA"/>
</dbReference>
<proteinExistence type="predicted"/>
<protein>
    <submittedName>
        <fullName evidence="2">Uncharacterized protein</fullName>
    </submittedName>
</protein>
<name>A0A7R9D382_TIMPO</name>
<accession>A0A7R9D382</accession>
<gene>
    <name evidence="2" type="ORF">TPSB3V08_LOCUS5799</name>
</gene>
<evidence type="ECO:0000256" key="1">
    <source>
        <dbReference type="SAM" id="MobiDB-lite"/>
    </source>
</evidence>
<feature type="region of interest" description="Disordered" evidence="1">
    <location>
        <begin position="51"/>
        <end position="75"/>
    </location>
</feature>
<evidence type="ECO:0000313" key="2">
    <source>
        <dbReference type="EMBL" id="CAD7407274.1"/>
    </source>
</evidence>
<organism evidence="2">
    <name type="scientific">Timema poppense</name>
    <name type="common">Walking stick</name>
    <dbReference type="NCBI Taxonomy" id="170557"/>
    <lineage>
        <taxon>Eukaryota</taxon>
        <taxon>Metazoa</taxon>
        <taxon>Ecdysozoa</taxon>
        <taxon>Arthropoda</taxon>
        <taxon>Hexapoda</taxon>
        <taxon>Insecta</taxon>
        <taxon>Pterygota</taxon>
        <taxon>Neoptera</taxon>
        <taxon>Polyneoptera</taxon>
        <taxon>Phasmatodea</taxon>
        <taxon>Timematodea</taxon>
        <taxon>Timematoidea</taxon>
        <taxon>Timematidae</taxon>
        <taxon>Timema</taxon>
    </lineage>
</organism>
<reference evidence="2" key="1">
    <citation type="submission" date="2020-11" db="EMBL/GenBank/DDBJ databases">
        <authorList>
            <person name="Tran Van P."/>
        </authorList>
    </citation>
    <scope>NUCLEOTIDE SEQUENCE</scope>
</reference>
<dbReference type="AlphaFoldDB" id="A0A7R9D382"/>
<sequence>MQSAAKVDLDLYRQYTACTPDDATLAHSGNDISCEDYDRLRRFGDDMGELEGLKVTPPSYPNNKPEDISQSPDSEMNTVPLGTSLPNIVTRSASDFCSIGLEKERSLTGSAEMLPFSSATVAGRVQLMLEGDRPFKLNRYACIAKLRSQFFSEQDSNLDLLGLGSQAQHKTNTSANYTTEAGDKDSDSNLLINVSLHEIPTENARYIDWLIAINQLLTLEHVDTEAEYTPRQTRHYCKVYDLKFHRVLGPLRLRTYHVCHAIHNKQS</sequence>